<evidence type="ECO:0000256" key="6">
    <source>
        <dbReference type="ARBA" id="ARBA00022989"/>
    </source>
</evidence>
<dbReference type="PANTHER" id="PTHR15351">
    <property type="entry name" value="ERLIN (ER LIPID RAFT ASSOCIATED PROTEIN) HOMOLOG"/>
    <property type="match status" value="1"/>
</dbReference>
<dbReference type="SMART" id="SM00244">
    <property type="entry name" value="PHB"/>
    <property type="match status" value="1"/>
</dbReference>
<accession>A9UZV2</accession>
<keyword evidence="4" id="KW-0256">Endoplasmic reticulum</keyword>
<dbReference type="InterPro" id="IPR036013">
    <property type="entry name" value="Band_7/SPFH_dom_sf"/>
</dbReference>
<dbReference type="CDD" id="cd03406">
    <property type="entry name" value="SPFH_like_u3"/>
    <property type="match status" value="1"/>
</dbReference>
<dbReference type="Gene3D" id="3.30.479.30">
    <property type="entry name" value="Band 7 domain"/>
    <property type="match status" value="1"/>
</dbReference>
<dbReference type="InterPro" id="IPR001107">
    <property type="entry name" value="Band_7"/>
</dbReference>
<evidence type="ECO:0000259" key="10">
    <source>
        <dbReference type="SMART" id="SM00244"/>
    </source>
</evidence>
<dbReference type="Proteomes" id="UP000001357">
    <property type="component" value="Unassembled WGS sequence"/>
</dbReference>
<dbReference type="eggNOG" id="KOG2962">
    <property type="taxonomic scope" value="Eukaryota"/>
</dbReference>
<keyword evidence="12" id="KW-1185">Reference proteome</keyword>
<sequence>MNAAIHTIVTGVALVAALIIQFGGIHHIEEGYVGIYYRGLLQPASHDDLPSMTCSLLFLTRLAPLSLTLFPSPFLSFPLLSLLPSIGGALLNAVSEPGYHVLIPFLTSVKQVQITMQKDEVRNVPCGTSGGVMIYFDRVEVVNILDKEAVLDTVRRFTPSYDQPLIFDKVHHTLNQFCSVHTLQEVYVNQFDQIDENLKQDLEADLNKLAPGLQILAVRVTKPIIPEAIRQNYEAMEAEKTMLLIAEQRQRVVEKEAETDRKRAVIEAQKAAEVKTIENEARIAEKEAEKKMSTLEDQIRLARAKGAVDAEYYQLTKQAEAEKARFTPEYLQALMYTSVANKTKIFFGPDIPSMFTWPSTTPNE</sequence>
<dbReference type="InterPro" id="IPR033294">
    <property type="entry name" value="Erlin1/2"/>
</dbReference>
<dbReference type="PANTHER" id="PTHR15351:SF3">
    <property type="entry name" value="ERLIN"/>
    <property type="match status" value="1"/>
</dbReference>
<protein>
    <recommendedName>
        <fullName evidence="10">Band 7 domain-containing protein</fullName>
    </recommendedName>
</protein>
<feature type="coiled-coil region" evidence="9">
    <location>
        <begin position="267"/>
        <end position="305"/>
    </location>
</feature>
<keyword evidence="6" id="KW-1133">Transmembrane helix</keyword>
<keyword evidence="3" id="KW-0812">Transmembrane</keyword>
<evidence type="ECO:0000313" key="12">
    <source>
        <dbReference type="Proteomes" id="UP000001357"/>
    </source>
</evidence>
<dbReference type="GeneID" id="5891025"/>
<keyword evidence="8" id="KW-0325">Glycoprotein</keyword>
<reference evidence="11 12" key="1">
    <citation type="journal article" date="2008" name="Nature">
        <title>The genome of the choanoflagellate Monosiga brevicollis and the origin of metazoans.</title>
        <authorList>
            <consortium name="JGI Sequencing"/>
            <person name="King N."/>
            <person name="Westbrook M.J."/>
            <person name="Young S.L."/>
            <person name="Kuo A."/>
            <person name="Abedin M."/>
            <person name="Chapman J."/>
            <person name="Fairclough S."/>
            <person name="Hellsten U."/>
            <person name="Isogai Y."/>
            <person name="Letunic I."/>
            <person name="Marr M."/>
            <person name="Pincus D."/>
            <person name="Putnam N."/>
            <person name="Rokas A."/>
            <person name="Wright K.J."/>
            <person name="Zuzow R."/>
            <person name="Dirks W."/>
            <person name="Good M."/>
            <person name="Goodstein D."/>
            <person name="Lemons D."/>
            <person name="Li W."/>
            <person name="Lyons J.B."/>
            <person name="Morris A."/>
            <person name="Nichols S."/>
            <person name="Richter D.J."/>
            <person name="Salamov A."/>
            <person name="Bork P."/>
            <person name="Lim W.A."/>
            <person name="Manning G."/>
            <person name="Miller W.T."/>
            <person name="McGinnis W."/>
            <person name="Shapiro H."/>
            <person name="Tjian R."/>
            <person name="Grigoriev I.V."/>
            <person name="Rokhsar D."/>
        </authorList>
    </citation>
    <scope>NUCLEOTIDE SEQUENCE [LARGE SCALE GENOMIC DNA]</scope>
    <source>
        <strain evidence="12">MX1 / ATCC 50154</strain>
    </source>
</reference>
<evidence type="ECO:0000256" key="1">
    <source>
        <dbReference type="ARBA" id="ARBA00004648"/>
    </source>
</evidence>
<keyword evidence="9" id="KW-0175">Coiled coil</keyword>
<evidence type="ECO:0000256" key="3">
    <source>
        <dbReference type="ARBA" id="ARBA00022692"/>
    </source>
</evidence>
<proteinExistence type="inferred from homology"/>
<dbReference type="GO" id="GO:0032991">
    <property type="term" value="C:protein-containing complex"/>
    <property type="evidence" value="ECO:0007669"/>
    <property type="project" value="UniProtKB-ARBA"/>
</dbReference>
<dbReference type="SUPFAM" id="SSF117892">
    <property type="entry name" value="Band 7/SPFH domain"/>
    <property type="match status" value="1"/>
</dbReference>
<keyword evidence="5" id="KW-0735">Signal-anchor</keyword>
<dbReference type="Pfam" id="PF01145">
    <property type="entry name" value="Band_7"/>
    <property type="match status" value="1"/>
</dbReference>
<dbReference type="GO" id="GO:0005789">
    <property type="term" value="C:endoplasmic reticulum membrane"/>
    <property type="evidence" value="ECO:0000318"/>
    <property type="project" value="GO_Central"/>
</dbReference>
<dbReference type="STRING" id="81824.A9UZV2"/>
<evidence type="ECO:0000256" key="2">
    <source>
        <dbReference type="ARBA" id="ARBA00008164"/>
    </source>
</evidence>
<dbReference type="RefSeq" id="XP_001746005.1">
    <property type="nucleotide sequence ID" value="XM_001745953.1"/>
</dbReference>
<evidence type="ECO:0000256" key="8">
    <source>
        <dbReference type="ARBA" id="ARBA00023180"/>
    </source>
</evidence>
<feature type="domain" description="Band 7" evidence="10">
    <location>
        <begin position="70"/>
        <end position="237"/>
    </location>
</feature>
<dbReference type="InParanoid" id="A9UZV2"/>
<dbReference type="AlphaFoldDB" id="A9UZV2"/>
<dbReference type="GO" id="GO:0032933">
    <property type="term" value="P:SREBP signaling pathway"/>
    <property type="evidence" value="ECO:0000318"/>
    <property type="project" value="GO_Central"/>
</dbReference>
<dbReference type="KEGG" id="mbr:MONBRDRAFT_25588"/>
<evidence type="ECO:0000313" key="11">
    <source>
        <dbReference type="EMBL" id="EDQ89429.1"/>
    </source>
</evidence>
<evidence type="ECO:0000256" key="4">
    <source>
        <dbReference type="ARBA" id="ARBA00022824"/>
    </source>
</evidence>
<comment type="similarity">
    <text evidence="2">Belongs to the band 7/mec-2 family.</text>
</comment>
<dbReference type="OMA" id="YNMVRNF"/>
<name>A9UZV2_MONBE</name>
<comment type="subcellular location">
    <subcellularLocation>
        <location evidence="1">Endoplasmic reticulum membrane</location>
        <topology evidence="1">Single-pass type II membrane protein</topology>
    </subcellularLocation>
</comment>
<evidence type="ECO:0000256" key="7">
    <source>
        <dbReference type="ARBA" id="ARBA00023136"/>
    </source>
</evidence>
<organism evidence="11 12">
    <name type="scientific">Monosiga brevicollis</name>
    <name type="common">Choanoflagellate</name>
    <dbReference type="NCBI Taxonomy" id="81824"/>
    <lineage>
        <taxon>Eukaryota</taxon>
        <taxon>Choanoflagellata</taxon>
        <taxon>Craspedida</taxon>
        <taxon>Salpingoecidae</taxon>
        <taxon>Monosiga</taxon>
    </lineage>
</organism>
<dbReference type="GO" id="GO:0015485">
    <property type="term" value="F:cholesterol binding"/>
    <property type="evidence" value="ECO:0000318"/>
    <property type="project" value="GO_Central"/>
</dbReference>
<dbReference type="FunCoup" id="A9UZV2">
    <property type="interactions" value="1061"/>
</dbReference>
<evidence type="ECO:0000256" key="5">
    <source>
        <dbReference type="ARBA" id="ARBA00022968"/>
    </source>
</evidence>
<dbReference type="FunFam" id="3.30.479.30:FF:000009">
    <property type="entry name" value="Erlin-2 isoform 1"/>
    <property type="match status" value="1"/>
</dbReference>
<evidence type="ECO:0000256" key="9">
    <source>
        <dbReference type="SAM" id="Coils"/>
    </source>
</evidence>
<dbReference type="GO" id="GO:0031625">
    <property type="term" value="F:ubiquitin protein ligase binding"/>
    <property type="evidence" value="ECO:0007669"/>
    <property type="project" value="InterPro"/>
</dbReference>
<dbReference type="EMBL" id="CH991551">
    <property type="protein sequence ID" value="EDQ89429.1"/>
    <property type="molecule type" value="Genomic_DNA"/>
</dbReference>
<keyword evidence="7" id="KW-0472">Membrane</keyword>
<gene>
    <name evidence="11" type="ORF">MONBRDRAFT_25588</name>
</gene>